<proteinExistence type="predicted"/>
<sequence length="131" mass="15478">MKLSKTIIILFFIVSSFMSNLSFANNEKIKSEIIELINETKRIWDTQNYSDLKTLWDINDENPFYIPEERVDFPTDWNSLEKYWDPIPGRKILEGIRNDYSNIKIKIISNDVAIIVMDLHYDLKVINSNAM</sequence>
<reference evidence="1" key="1">
    <citation type="submission" date="2018-05" db="EMBL/GenBank/DDBJ databases">
        <authorList>
            <person name="Lanie J.A."/>
            <person name="Ng W.-L."/>
            <person name="Kazmierczak K.M."/>
            <person name="Andrzejewski T.M."/>
            <person name="Davidsen T.M."/>
            <person name="Wayne K.J."/>
            <person name="Tettelin H."/>
            <person name="Glass J.I."/>
            <person name="Rusch D."/>
            <person name="Podicherti R."/>
            <person name="Tsui H.-C.T."/>
            <person name="Winkler M.E."/>
        </authorList>
    </citation>
    <scope>NUCLEOTIDE SEQUENCE</scope>
</reference>
<dbReference type="EMBL" id="UINC01079134">
    <property type="protein sequence ID" value="SVC20852.1"/>
    <property type="molecule type" value="Genomic_DNA"/>
</dbReference>
<organism evidence="1">
    <name type="scientific">marine metagenome</name>
    <dbReference type="NCBI Taxonomy" id="408172"/>
    <lineage>
        <taxon>unclassified sequences</taxon>
        <taxon>metagenomes</taxon>
        <taxon>ecological metagenomes</taxon>
    </lineage>
</organism>
<dbReference type="AlphaFoldDB" id="A0A382KBS1"/>
<dbReference type="Gene3D" id="3.10.450.50">
    <property type="match status" value="1"/>
</dbReference>
<feature type="non-terminal residue" evidence="1">
    <location>
        <position position="131"/>
    </location>
</feature>
<protein>
    <recommendedName>
        <fullName evidence="2">SnoaL-like domain-containing protein</fullName>
    </recommendedName>
</protein>
<evidence type="ECO:0000313" key="1">
    <source>
        <dbReference type="EMBL" id="SVC20852.1"/>
    </source>
</evidence>
<accession>A0A382KBS1</accession>
<gene>
    <name evidence="1" type="ORF">METZ01_LOCUS273706</name>
</gene>
<dbReference type="SUPFAM" id="SSF54427">
    <property type="entry name" value="NTF2-like"/>
    <property type="match status" value="1"/>
</dbReference>
<dbReference type="InterPro" id="IPR032710">
    <property type="entry name" value="NTF2-like_dom_sf"/>
</dbReference>
<evidence type="ECO:0008006" key="2">
    <source>
        <dbReference type="Google" id="ProtNLM"/>
    </source>
</evidence>
<name>A0A382KBS1_9ZZZZ</name>